<gene>
    <name evidence="2" type="ORF">CDV31_001865</name>
</gene>
<accession>A0A428UY07</accession>
<proteinExistence type="predicted"/>
<evidence type="ECO:0000313" key="3">
    <source>
        <dbReference type="Proteomes" id="UP000288429"/>
    </source>
</evidence>
<dbReference type="AlphaFoldDB" id="A0A428UY07"/>
<keyword evidence="3" id="KW-1185">Reference proteome</keyword>
<protein>
    <submittedName>
        <fullName evidence="2">Uncharacterized protein</fullName>
    </submittedName>
</protein>
<evidence type="ECO:0000256" key="1">
    <source>
        <dbReference type="SAM" id="MobiDB-lite"/>
    </source>
</evidence>
<dbReference type="Proteomes" id="UP000288429">
    <property type="component" value="Unassembled WGS sequence"/>
</dbReference>
<name>A0A428UY07_9HYPO</name>
<comment type="caution">
    <text evidence="2">The sequence shown here is derived from an EMBL/GenBank/DDBJ whole genome shotgun (WGS) entry which is preliminary data.</text>
</comment>
<reference evidence="2 3" key="1">
    <citation type="submission" date="2017-06" db="EMBL/GenBank/DDBJ databases">
        <title>Cmopartive genomic analysis of Ambrosia Fusariam Clade fungi.</title>
        <authorList>
            <person name="Stajich J.E."/>
            <person name="Carrillo J."/>
            <person name="Kijimoto T."/>
            <person name="Eskalen A."/>
            <person name="O'Donnell K."/>
            <person name="Kasson M."/>
        </authorList>
    </citation>
    <scope>NUCLEOTIDE SEQUENCE [LARGE SCALE GENOMIC DNA]</scope>
    <source>
        <strain evidence="2 3">NRRL 20438</strain>
    </source>
</reference>
<evidence type="ECO:0000313" key="2">
    <source>
        <dbReference type="EMBL" id="RSM19189.1"/>
    </source>
</evidence>
<sequence length="91" mass="10042">MAHRRTFSHPDAKFGHPSNKTDAVAGGKWQDSKLEDVPYRQTPASSLMVFRNQQGVFLPGMSDNAGIQIWRILKNGAAPGDKINVWSSVGY</sequence>
<feature type="region of interest" description="Disordered" evidence="1">
    <location>
        <begin position="1"/>
        <end position="29"/>
    </location>
</feature>
<dbReference type="EMBL" id="NIZV01000014">
    <property type="protein sequence ID" value="RSM19189.1"/>
    <property type="molecule type" value="Genomic_DNA"/>
</dbReference>
<organism evidence="2 3">
    <name type="scientific">Fusarium ambrosium</name>
    <dbReference type="NCBI Taxonomy" id="131363"/>
    <lineage>
        <taxon>Eukaryota</taxon>
        <taxon>Fungi</taxon>
        <taxon>Dikarya</taxon>
        <taxon>Ascomycota</taxon>
        <taxon>Pezizomycotina</taxon>
        <taxon>Sordariomycetes</taxon>
        <taxon>Hypocreomycetidae</taxon>
        <taxon>Hypocreales</taxon>
        <taxon>Nectriaceae</taxon>
        <taxon>Fusarium</taxon>
        <taxon>Fusarium solani species complex</taxon>
    </lineage>
</organism>